<dbReference type="AlphaFoldDB" id="A0A1I7Y629"/>
<protein>
    <submittedName>
        <fullName evidence="3">Transposase</fullName>
    </submittedName>
</protein>
<evidence type="ECO:0000256" key="1">
    <source>
        <dbReference type="SAM" id="MobiDB-lite"/>
    </source>
</evidence>
<reference evidence="3" key="1">
    <citation type="submission" date="2016-11" db="UniProtKB">
        <authorList>
            <consortium name="WormBaseParasite"/>
        </authorList>
    </citation>
    <scope>IDENTIFICATION</scope>
</reference>
<name>A0A1I7Y629_9BILA</name>
<feature type="region of interest" description="Disordered" evidence="1">
    <location>
        <begin position="32"/>
        <end position="62"/>
    </location>
</feature>
<sequence length="76" mass="8327">MNSLKKASTRYGLIYWAPKLAILIDDRRAWGSSKEKATNDGKTPLVAGRGTSAARSPQAHMTSGVKLLVRKQDVQE</sequence>
<keyword evidence="2" id="KW-1185">Reference proteome</keyword>
<organism evidence="2 3">
    <name type="scientific">Steinernema glaseri</name>
    <dbReference type="NCBI Taxonomy" id="37863"/>
    <lineage>
        <taxon>Eukaryota</taxon>
        <taxon>Metazoa</taxon>
        <taxon>Ecdysozoa</taxon>
        <taxon>Nematoda</taxon>
        <taxon>Chromadorea</taxon>
        <taxon>Rhabditida</taxon>
        <taxon>Tylenchina</taxon>
        <taxon>Panagrolaimomorpha</taxon>
        <taxon>Strongyloidoidea</taxon>
        <taxon>Steinernematidae</taxon>
        <taxon>Steinernema</taxon>
    </lineage>
</organism>
<proteinExistence type="predicted"/>
<accession>A0A1I7Y629</accession>
<dbReference type="WBParaSite" id="L893_g13038.t1">
    <property type="protein sequence ID" value="L893_g13038.t1"/>
    <property type="gene ID" value="L893_g13038"/>
</dbReference>
<dbReference type="Proteomes" id="UP000095287">
    <property type="component" value="Unplaced"/>
</dbReference>
<evidence type="ECO:0000313" key="3">
    <source>
        <dbReference type="WBParaSite" id="L893_g13038.t1"/>
    </source>
</evidence>
<evidence type="ECO:0000313" key="2">
    <source>
        <dbReference type="Proteomes" id="UP000095287"/>
    </source>
</evidence>